<dbReference type="AlphaFoldDB" id="A0A369J6M2"/>
<organism evidence="3 4">
    <name type="scientific">Hypsizygus marmoreus</name>
    <name type="common">White beech mushroom</name>
    <name type="synonym">Agaricus marmoreus</name>
    <dbReference type="NCBI Taxonomy" id="39966"/>
    <lineage>
        <taxon>Eukaryota</taxon>
        <taxon>Fungi</taxon>
        <taxon>Dikarya</taxon>
        <taxon>Basidiomycota</taxon>
        <taxon>Agaricomycotina</taxon>
        <taxon>Agaricomycetes</taxon>
        <taxon>Agaricomycetidae</taxon>
        <taxon>Agaricales</taxon>
        <taxon>Tricholomatineae</taxon>
        <taxon>Lyophyllaceae</taxon>
        <taxon>Hypsizygus</taxon>
    </lineage>
</organism>
<keyword evidence="2" id="KW-1133">Transmembrane helix</keyword>
<accession>A0A369J6M2</accession>
<keyword evidence="4" id="KW-1185">Reference proteome</keyword>
<feature type="compositionally biased region" description="Basic and acidic residues" evidence="1">
    <location>
        <begin position="95"/>
        <end position="104"/>
    </location>
</feature>
<dbReference type="EMBL" id="LUEZ02000136">
    <property type="protein sequence ID" value="RDB16055.1"/>
    <property type="molecule type" value="Genomic_DNA"/>
</dbReference>
<feature type="transmembrane region" description="Helical" evidence="2">
    <location>
        <begin position="6"/>
        <end position="24"/>
    </location>
</feature>
<evidence type="ECO:0000256" key="2">
    <source>
        <dbReference type="SAM" id="Phobius"/>
    </source>
</evidence>
<keyword evidence="2" id="KW-0812">Transmembrane</keyword>
<comment type="caution">
    <text evidence="3">The sequence shown here is derived from an EMBL/GenBank/DDBJ whole genome shotgun (WGS) entry which is preliminary data.</text>
</comment>
<evidence type="ECO:0000256" key="1">
    <source>
        <dbReference type="SAM" id="MobiDB-lite"/>
    </source>
</evidence>
<gene>
    <name evidence="3" type="ORF">Hypma_003477</name>
</gene>
<name>A0A369J6M2_HYPMA</name>
<feature type="region of interest" description="Disordered" evidence="1">
    <location>
        <begin position="63"/>
        <end position="127"/>
    </location>
</feature>
<feature type="compositionally biased region" description="Basic residues" evidence="1">
    <location>
        <begin position="118"/>
        <end position="127"/>
    </location>
</feature>
<proteinExistence type="predicted"/>
<dbReference type="Proteomes" id="UP000076154">
    <property type="component" value="Unassembled WGS sequence"/>
</dbReference>
<protein>
    <submittedName>
        <fullName evidence="3">Uncharacterized protein</fullName>
    </submittedName>
</protein>
<reference evidence="3" key="1">
    <citation type="submission" date="2018-04" db="EMBL/GenBank/DDBJ databases">
        <title>Whole genome sequencing of Hypsizygus marmoreus.</title>
        <authorList>
            <person name="Choi I.-G."/>
            <person name="Min B."/>
            <person name="Kim J.-G."/>
            <person name="Kim S."/>
            <person name="Oh Y.-L."/>
            <person name="Kong W.-S."/>
            <person name="Park H."/>
            <person name="Jeong J."/>
            <person name="Song E.-S."/>
        </authorList>
    </citation>
    <scope>NUCLEOTIDE SEQUENCE [LARGE SCALE GENOMIC DNA]</scope>
    <source>
        <strain evidence="3">51987-8</strain>
    </source>
</reference>
<evidence type="ECO:0000313" key="3">
    <source>
        <dbReference type="EMBL" id="RDB16055.1"/>
    </source>
</evidence>
<evidence type="ECO:0000313" key="4">
    <source>
        <dbReference type="Proteomes" id="UP000076154"/>
    </source>
</evidence>
<sequence>MTDDYPSMLWITIPPVLVLSVYLVRKWYLARQLRLYGIGKGAPGFQTNVRRIRVTPEIAARLRRGEEVSPEEIASASAEAEAEEARHGPLQAAEPRTDAQEKQQEPSNEWLPDSLTGPKKRAKGKKR</sequence>
<dbReference type="OrthoDB" id="3260758at2759"/>
<dbReference type="InParanoid" id="A0A369J6M2"/>
<keyword evidence="2" id="KW-0472">Membrane</keyword>